<feature type="compositionally biased region" description="Polar residues" evidence="1">
    <location>
        <begin position="1"/>
        <end position="10"/>
    </location>
</feature>
<dbReference type="Gene3D" id="1.10.287.1490">
    <property type="match status" value="1"/>
</dbReference>
<feature type="region of interest" description="Disordered" evidence="1">
    <location>
        <begin position="1"/>
        <end position="109"/>
    </location>
</feature>
<evidence type="ECO:0000259" key="2">
    <source>
        <dbReference type="Pfam" id="PF09458"/>
    </source>
</evidence>
<evidence type="ECO:0000313" key="4">
    <source>
        <dbReference type="Proteomes" id="UP000053831"/>
    </source>
</evidence>
<proteinExistence type="predicted"/>
<feature type="domain" description="H-type lectin" evidence="2">
    <location>
        <begin position="333"/>
        <end position="399"/>
    </location>
</feature>
<keyword evidence="4" id="KW-1185">Reference proteome</keyword>
<reference evidence="3 4" key="1">
    <citation type="submission" date="2015-07" db="EMBL/GenBank/DDBJ databases">
        <title>The genome of the fungus Escovopsis weberi, a specialized disease agent of ant agriculture.</title>
        <authorList>
            <person name="de Man T.J."/>
            <person name="Stajich J.E."/>
            <person name="Kubicek C.P."/>
            <person name="Chenthamara K."/>
            <person name="Atanasova L."/>
            <person name="Druzhinina I.S."/>
            <person name="Birnbaum S."/>
            <person name="Barribeau S.M."/>
            <person name="Teiling C."/>
            <person name="Suen G."/>
            <person name="Currie C."/>
            <person name="Gerardo N.M."/>
        </authorList>
    </citation>
    <scope>NUCLEOTIDE SEQUENCE [LARGE SCALE GENOMIC DNA]</scope>
</reference>
<dbReference type="GO" id="GO:0030246">
    <property type="term" value="F:carbohydrate binding"/>
    <property type="evidence" value="ECO:0007669"/>
    <property type="project" value="InterPro"/>
</dbReference>
<organism evidence="3 4">
    <name type="scientific">Escovopsis weberi</name>
    <dbReference type="NCBI Taxonomy" id="150374"/>
    <lineage>
        <taxon>Eukaryota</taxon>
        <taxon>Fungi</taxon>
        <taxon>Dikarya</taxon>
        <taxon>Ascomycota</taxon>
        <taxon>Pezizomycotina</taxon>
        <taxon>Sordariomycetes</taxon>
        <taxon>Hypocreomycetidae</taxon>
        <taxon>Hypocreales</taxon>
        <taxon>Hypocreaceae</taxon>
        <taxon>Escovopsis</taxon>
    </lineage>
</organism>
<dbReference type="Pfam" id="PF09458">
    <property type="entry name" value="H_lectin"/>
    <property type="match status" value="1"/>
</dbReference>
<dbReference type="STRING" id="150374.A0A0M8N4K3"/>
<comment type="caution">
    <text evidence="3">The sequence shown here is derived from an EMBL/GenBank/DDBJ whole genome shotgun (WGS) entry which is preliminary data.</text>
</comment>
<dbReference type="GO" id="GO:0007155">
    <property type="term" value="P:cell adhesion"/>
    <property type="evidence" value="ECO:0007669"/>
    <property type="project" value="InterPro"/>
</dbReference>
<feature type="compositionally biased region" description="Low complexity" evidence="1">
    <location>
        <begin position="78"/>
        <end position="109"/>
    </location>
</feature>
<dbReference type="EMBL" id="LGSR01000017">
    <property type="protein sequence ID" value="KOS20484.1"/>
    <property type="molecule type" value="Genomic_DNA"/>
</dbReference>
<dbReference type="AlphaFoldDB" id="A0A0M8N4K3"/>
<name>A0A0M8N4K3_ESCWE</name>
<dbReference type="SUPFAM" id="SSF90257">
    <property type="entry name" value="Myosin rod fragments"/>
    <property type="match status" value="1"/>
</dbReference>
<dbReference type="InterPro" id="IPR019019">
    <property type="entry name" value="H-type_lectin_domain"/>
</dbReference>
<protein>
    <submittedName>
        <fullName evidence="3">Fibrinogen-and Ig-binding protein</fullName>
    </submittedName>
</protein>
<sequence>MQNQPSSSYPRTPEDDDLFSSSSVRFTPPPSMSMPRGLEDIWIGSRRFSSDHPAQPAENRRSDTLGGSMSAYDGSSGGNNNNNNNNNNYRGGGNNNNHYSSSSNHNSDNSLRDALVLQMQRQIDALTNKVEDGLAIARLGNQVVALQAEMKVQAAQLEHALSVREQVVHLQNQVVALQAQVAPVQARVAAAEAHARLAALEAQVAQVGPLQEKLSALEAQAGPVQEKLSALEAQVSPIQSQLSTLEAQVSPLQTLLSALESQLPPIHEKLSTLDATIPELWSEISLVECKKVIPVERQVSDLVAQLSALPRLQIDAGEWSTPWDWRTPEVRGSQRINFSKPFAAAPHVAVSTNTLDIGNNKNFRARVHATDVDALGFTVHATTWAGTTMYKVGVTWIAVGSPP</sequence>
<evidence type="ECO:0000313" key="3">
    <source>
        <dbReference type="EMBL" id="KOS20484.1"/>
    </source>
</evidence>
<dbReference type="Proteomes" id="UP000053831">
    <property type="component" value="Unassembled WGS sequence"/>
</dbReference>
<dbReference type="SUPFAM" id="SSF141086">
    <property type="entry name" value="Agglutinin HPA-like"/>
    <property type="match status" value="1"/>
</dbReference>
<evidence type="ECO:0000256" key="1">
    <source>
        <dbReference type="SAM" id="MobiDB-lite"/>
    </source>
</evidence>
<dbReference type="InterPro" id="IPR037221">
    <property type="entry name" value="H-type_lectin_dom_sf"/>
</dbReference>
<accession>A0A0M8N4K3</accession>
<dbReference type="OrthoDB" id="291007at2759"/>
<dbReference type="Gene3D" id="2.60.40.2080">
    <property type="match status" value="1"/>
</dbReference>
<gene>
    <name evidence="3" type="ORF">ESCO_005368</name>
</gene>